<dbReference type="EMBL" id="JAOYFB010000003">
    <property type="protein sequence ID" value="KAK4011725.1"/>
    <property type="molecule type" value="Genomic_DNA"/>
</dbReference>
<evidence type="ECO:0000313" key="2">
    <source>
        <dbReference type="Proteomes" id="UP001234178"/>
    </source>
</evidence>
<gene>
    <name evidence="1" type="ORF">OUZ56_020840</name>
</gene>
<keyword evidence="2" id="KW-1185">Reference proteome</keyword>
<protein>
    <submittedName>
        <fullName evidence="1">Uncharacterized protein</fullName>
    </submittedName>
</protein>
<reference evidence="1 2" key="1">
    <citation type="journal article" date="2023" name="Nucleic Acids Res.">
        <title>The hologenome of Daphnia magna reveals possible DNA methylation and microbiome-mediated evolution of the host genome.</title>
        <authorList>
            <person name="Chaturvedi A."/>
            <person name="Li X."/>
            <person name="Dhandapani V."/>
            <person name="Marshall H."/>
            <person name="Kissane S."/>
            <person name="Cuenca-Cambronero M."/>
            <person name="Asole G."/>
            <person name="Calvet F."/>
            <person name="Ruiz-Romero M."/>
            <person name="Marangio P."/>
            <person name="Guigo R."/>
            <person name="Rago D."/>
            <person name="Mirbahai L."/>
            <person name="Eastwood N."/>
            <person name="Colbourne J.K."/>
            <person name="Zhou J."/>
            <person name="Mallon E."/>
            <person name="Orsini L."/>
        </authorList>
    </citation>
    <scope>NUCLEOTIDE SEQUENCE [LARGE SCALE GENOMIC DNA]</scope>
    <source>
        <strain evidence="1">LRV0_1</strain>
    </source>
</reference>
<evidence type="ECO:0000313" key="1">
    <source>
        <dbReference type="EMBL" id="KAK4011725.1"/>
    </source>
</evidence>
<name>A0ABQ9ZGP4_9CRUS</name>
<sequence>MFPLLHVKSSSSTHHPKTELGGLEDFFDGLTFREFTVCVYTVKRFLAKKKQPRGCSFSSYLLYNGWVYNRESWNLCTNEAIQTTILLRPTLKGFVAGRQPALLKDTLSRKDGGDSRDAEAKIYRQSPYSNIDTENTQ</sequence>
<proteinExistence type="predicted"/>
<comment type="caution">
    <text evidence="1">The sequence shown here is derived from an EMBL/GenBank/DDBJ whole genome shotgun (WGS) entry which is preliminary data.</text>
</comment>
<dbReference type="Proteomes" id="UP001234178">
    <property type="component" value="Unassembled WGS sequence"/>
</dbReference>
<accession>A0ABQ9ZGP4</accession>
<organism evidence="1 2">
    <name type="scientific">Daphnia magna</name>
    <dbReference type="NCBI Taxonomy" id="35525"/>
    <lineage>
        <taxon>Eukaryota</taxon>
        <taxon>Metazoa</taxon>
        <taxon>Ecdysozoa</taxon>
        <taxon>Arthropoda</taxon>
        <taxon>Crustacea</taxon>
        <taxon>Branchiopoda</taxon>
        <taxon>Diplostraca</taxon>
        <taxon>Cladocera</taxon>
        <taxon>Anomopoda</taxon>
        <taxon>Daphniidae</taxon>
        <taxon>Daphnia</taxon>
    </lineage>
</organism>